<dbReference type="AlphaFoldDB" id="A0A6M3XWJ0"/>
<gene>
    <name evidence="1" type="ORF">TM448B02573_0002</name>
</gene>
<name>A0A6M3XWJ0_9ZZZZ</name>
<proteinExistence type="predicted"/>
<organism evidence="1">
    <name type="scientific">viral metagenome</name>
    <dbReference type="NCBI Taxonomy" id="1070528"/>
    <lineage>
        <taxon>unclassified sequences</taxon>
        <taxon>metagenomes</taxon>
        <taxon>organismal metagenomes</taxon>
    </lineage>
</organism>
<evidence type="ECO:0000313" key="1">
    <source>
        <dbReference type="EMBL" id="QJI01468.1"/>
    </source>
</evidence>
<accession>A0A6M3XWJ0</accession>
<protein>
    <submittedName>
        <fullName evidence="1">Uncharacterized protein</fullName>
    </submittedName>
</protein>
<dbReference type="EMBL" id="MT144926">
    <property type="protein sequence ID" value="QJI01468.1"/>
    <property type="molecule type" value="Genomic_DNA"/>
</dbReference>
<reference evidence="1" key="1">
    <citation type="submission" date="2020-03" db="EMBL/GenBank/DDBJ databases">
        <title>The deep terrestrial virosphere.</title>
        <authorList>
            <person name="Holmfeldt K."/>
            <person name="Nilsson E."/>
            <person name="Simone D."/>
            <person name="Lopez-Fernandez M."/>
            <person name="Wu X."/>
            <person name="de Brujin I."/>
            <person name="Lundin D."/>
            <person name="Andersson A."/>
            <person name="Bertilsson S."/>
            <person name="Dopson M."/>
        </authorList>
    </citation>
    <scope>NUCLEOTIDE SEQUENCE</scope>
    <source>
        <strain evidence="1">TM448B02573</strain>
    </source>
</reference>
<sequence>MRGTRNLDITTEQGYKTKNDKRIRVEGKVLSIRDLLELTKEMARNEWIINRNKIERTNKFFFKMAMNEAIESGVRKALNLDTDSDIDEICSKYQIPEKLPFEPCDD</sequence>